<comment type="subcellular location">
    <subcellularLocation>
        <location evidence="1">Golgi apparatus membrane</location>
        <topology evidence="1">Single-pass type II membrane protein</topology>
    </subcellularLocation>
</comment>
<dbReference type="PANTHER" id="PTHR14647:SF87">
    <property type="entry name" value="PUTATIVE-RELATED"/>
    <property type="match status" value="1"/>
</dbReference>
<dbReference type="GO" id="GO:0009247">
    <property type="term" value="P:glycolipid biosynthetic process"/>
    <property type="evidence" value="ECO:0007669"/>
    <property type="project" value="InterPro"/>
</dbReference>
<keyword evidence="11" id="KW-1185">Reference proteome</keyword>
<evidence type="ECO:0000256" key="4">
    <source>
        <dbReference type="ARBA" id="ARBA00022692"/>
    </source>
</evidence>
<name>A0A210Q7C8_MIZYE</name>
<dbReference type="Pfam" id="PF06990">
    <property type="entry name" value="Gal-3-0_sulfotr"/>
    <property type="match status" value="1"/>
</dbReference>
<comment type="similarity">
    <text evidence="2">Belongs to the galactose-3-O-sulfotransferase family.</text>
</comment>
<reference evidence="10 11" key="1">
    <citation type="journal article" date="2017" name="Nat. Ecol. Evol.">
        <title>Scallop genome provides insights into evolution of bilaterian karyotype and development.</title>
        <authorList>
            <person name="Wang S."/>
            <person name="Zhang J."/>
            <person name="Jiao W."/>
            <person name="Li J."/>
            <person name="Xun X."/>
            <person name="Sun Y."/>
            <person name="Guo X."/>
            <person name="Huan P."/>
            <person name="Dong B."/>
            <person name="Zhang L."/>
            <person name="Hu X."/>
            <person name="Sun X."/>
            <person name="Wang J."/>
            <person name="Zhao C."/>
            <person name="Wang Y."/>
            <person name="Wang D."/>
            <person name="Huang X."/>
            <person name="Wang R."/>
            <person name="Lv J."/>
            <person name="Li Y."/>
            <person name="Zhang Z."/>
            <person name="Liu B."/>
            <person name="Lu W."/>
            <person name="Hui Y."/>
            <person name="Liang J."/>
            <person name="Zhou Z."/>
            <person name="Hou R."/>
            <person name="Li X."/>
            <person name="Liu Y."/>
            <person name="Li H."/>
            <person name="Ning X."/>
            <person name="Lin Y."/>
            <person name="Zhao L."/>
            <person name="Xing Q."/>
            <person name="Dou J."/>
            <person name="Li Y."/>
            <person name="Mao J."/>
            <person name="Guo H."/>
            <person name="Dou H."/>
            <person name="Li T."/>
            <person name="Mu C."/>
            <person name="Jiang W."/>
            <person name="Fu Q."/>
            <person name="Fu X."/>
            <person name="Miao Y."/>
            <person name="Liu J."/>
            <person name="Yu Q."/>
            <person name="Li R."/>
            <person name="Liao H."/>
            <person name="Li X."/>
            <person name="Kong Y."/>
            <person name="Jiang Z."/>
            <person name="Chourrout D."/>
            <person name="Li R."/>
            <person name="Bao Z."/>
        </authorList>
    </citation>
    <scope>NUCLEOTIDE SEQUENCE [LARGE SCALE GENOMIC DNA]</scope>
    <source>
        <strain evidence="10 11">PY_sf001</strain>
    </source>
</reference>
<keyword evidence="5" id="KW-0735">Signal-anchor</keyword>
<dbReference type="OrthoDB" id="514299at2759"/>
<evidence type="ECO:0000256" key="5">
    <source>
        <dbReference type="ARBA" id="ARBA00022968"/>
    </source>
</evidence>
<sequence length="229" mass="27433">MPNGTMYIGIVREPFSHFRSFIRFLQPKYVLGIPGQNLVLEYLSRKVKKMSSTGRFDTLCYFMAFYLGFPKNLRLKDGYKIQNYLLKLDKELDIVLVVEFLDESIVLMRRILNWDLRYVLYGKLRVNKVENNLLKFGTNEENIHKRCAYLNNRLYNFFVHKLKQKIESQSPDFYDELTYFRKTRMKYNNFCLSAISEDHNNPEVVFEGTAWNKPFVITKKHCESYIFTM</sequence>
<dbReference type="EMBL" id="NEDP02004713">
    <property type="protein sequence ID" value="OWF44631.1"/>
    <property type="molecule type" value="Genomic_DNA"/>
</dbReference>
<accession>A0A210Q7C8</accession>
<evidence type="ECO:0000256" key="3">
    <source>
        <dbReference type="ARBA" id="ARBA00022679"/>
    </source>
</evidence>
<dbReference type="Gene3D" id="3.40.50.300">
    <property type="entry name" value="P-loop containing nucleotide triphosphate hydrolases"/>
    <property type="match status" value="1"/>
</dbReference>
<evidence type="ECO:0000256" key="6">
    <source>
        <dbReference type="ARBA" id="ARBA00022989"/>
    </source>
</evidence>
<comment type="caution">
    <text evidence="10">The sequence shown here is derived from an EMBL/GenBank/DDBJ whole genome shotgun (WGS) entry which is preliminary data.</text>
</comment>
<evidence type="ECO:0000256" key="9">
    <source>
        <dbReference type="ARBA" id="ARBA00023180"/>
    </source>
</evidence>
<evidence type="ECO:0000256" key="2">
    <source>
        <dbReference type="ARBA" id="ARBA00008124"/>
    </source>
</evidence>
<keyword evidence="6" id="KW-1133">Transmembrane helix</keyword>
<keyword evidence="3 10" id="KW-0808">Transferase</keyword>
<dbReference type="PANTHER" id="PTHR14647">
    <property type="entry name" value="GALACTOSE-3-O-SULFOTRANSFERASE"/>
    <property type="match status" value="1"/>
</dbReference>
<keyword evidence="7" id="KW-0333">Golgi apparatus</keyword>
<dbReference type="InterPro" id="IPR027417">
    <property type="entry name" value="P-loop_NTPase"/>
</dbReference>
<evidence type="ECO:0000313" key="10">
    <source>
        <dbReference type="EMBL" id="OWF44631.1"/>
    </source>
</evidence>
<dbReference type="GO" id="GO:0001733">
    <property type="term" value="F:galactosylceramide sulfotransferase activity"/>
    <property type="evidence" value="ECO:0007669"/>
    <property type="project" value="InterPro"/>
</dbReference>
<keyword evidence="8" id="KW-0472">Membrane</keyword>
<evidence type="ECO:0000313" key="11">
    <source>
        <dbReference type="Proteomes" id="UP000242188"/>
    </source>
</evidence>
<protein>
    <submittedName>
        <fullName evidence="10">Galactose-3-O-sulfotransferase 3</fullName>
    </submittedName>
</protein>
<evidence type="ECO:0000256" key="1">
    <source>
        <dbReference type="ARBA" id="ARBA00004323"/>
    </source>
</evidence>
<dbReference type="AlphaFoldDB" id="A0A210Q7C8"/>
<dbReference type="InterPro" id="IPR009729">
    <property type="entry name" value="Gal-3-0_sulfotransfrase"/>
</dbReference>
<keyword evidence="4" id="KW-0812">Transmembrane</keyword>
<keyword evidence="9" id="KW-0325">Glycoprotein</keyword>
<organism evidence="10 11">
    <name type="scientific">Mizuhopecten yessoensis</name>
    <name type="common">Japanese scallop</name>
    <name type="synonym">Patinopecten yessoensis</name>
    <dbReference type="NCBI Taxonomy" id="6573"/>
    <lineage>
        <taxon>Eukaryota</taxon>
        <taxon>Metazoa</taxon>
        <taxon>Spiralia</taxon>
        <taxon>Lophotrochozoa</taxon>
        <taxon>Mollusca</taxon>
        <taxon>Bivalvia</taxon>
        <taxon>Autobranchia</taxon>
        <taxon>Pteriomorphia</taxon>
        <taxon>Pectinida</taxon>
        <taxon>Pectinoidea</taxon>
        <taxon>Pectinidae</taxon>
        <taxon>Mizuhopecten</taxon>
    </lineage>
</organism>
<evidence type="ECO:0000256" key="8">
    <source>
        <dbReference type="ARBA" id="ARBA00023136"/>
    </source>
</evidence>
<dbReference type="Proteomes" id="UP000242188">
    <property type="component" value="Unassembled WGS sequence"/>
</dbReference>
<dbReference type="GO" id="GO:0000139">
    <property type="term" value="C:Golgi membrane"/>
    <property type="evidence" value="ECO:0007669"/>
    <property type="project" value="UniProtKB-SubCell"/>
</dbReference>
<proteinExistence type="inferred from homology"/>
<gene>
    <name evidence="10" type="ORF">KP79_PYT22068</name>
</gene>
<evidence type="ECO:0000256" key="7">
    <source>
        <dbReference type="ARBA" id="ARBA00023034"/>
    </source>
</evidence>